<gene>
    <name evidence="6" type="primary">gcvA_3</name>
    <name evidence="6" type="ORF">LMG28138_04613</name>
</gene>
<dbReference type="CDD" id="cd08432">
    <property type="entry name" value="PBP2_GcdR_TrpI_HvrB_AmpR_like"/>
    <property type="match status" value="1"/>
</dbReference>
<accession>A0A6S7CWF0</accession>
<evidence type="ECO:0000313" key="6">
    <source>
        <dbReference type="EMBL" id="CAB3799217.1"/>
    </source>
</evidence>
<sequence length="301" mass="33023">MRHKLPPLNALRVFEVAARAGSYSAAARELNLTHGAVSRHMAILEDWLGQPLFVREGQSMTASAHARALAREVSAAFDHIADAAERYGKSRHLKVIRVSVSATFAMRWLIPRLTLFAATHPNIDVRISTVLSTEPALLGSFDLAIRRYVPADGQFQAWALFEERNTVIASPALIARSGITAVEQLASENWLTTETRPGDWEAWLEAAHRPALRAGRTLRFDHYFVTLQAAIDGLGFGIGPFPTLQADCAAGRLDRPFPALSSRGSTYYALLPLDADKPAHMRDFVDWLRTSGTQAGDSPGL</sequence>
<keyword evidence="3" id="KW-0238">DNA-binding</keyword>
<evidence type="ECO:0000256" key="1">
    <source>
        <dbReference type="ARBA" id="ARBA00009437"/>
    </source>
</evidence>
<dbReference type="SUPFAM" id="SSF46785">
    <property type="entry name" value="Winged helix' DNA-binding domain"/>
    <property type="match status" value="1"/>
</dbReference>
<dbReference type="InterPro" id="IPR005119">
    <property type="entry name" value="LysR_subst-bd"/>
</dbReference>
<dbReference type="InterPro" id="IPR036388">
    <property type="entry name" value="WH-like_DNA-bd_sf"/>
</dbReference>
<comment type="similarity">
    <text evidence="1">Belongs to the LysR transcriptional regulatory family.</text>
</comment>
<dbReference type="GO" id="GO:0006351">
    <property type="term" value="P:DNA-templated transcription"/>
    <property type="evidence" value="ECO:0007669"/>
    <property type="project" value="TreeGrafter"/>
</dbReference>
<proteinExistence type="inferred from homology"/>
<dbReference type="InterPro" id="IPR000847">
    <property type="entry name" value="LysR_HTH_N"/>
</dbReference>
<keyword evidence="4" id="KW-0804">Transcription</keyword>
<dbReference type="Gene3D" id="3.40.190.10">
    <property type="entry name" value="Periplasmic binding protein-like II"/>
    <property type="match status" value="2"/>
</dbReference>
<organism evidence="6 7">
    <name type="scientific">Pararobbsia alpina</name>
    <dbReference type="NCBI Taxonomy" id="621374"/>
    <lineage>
        <taxon>Bacteria</taxon>
        <taxon>Pseudomonadati</taxon>
        <taxon>Pseudomonadota</taxon>
        <taxon>Betaproteobacteria</taxon>
        <taxon>Burkholderiales</taxon>
        <taxon>Burkholderiaceae</taxon>
        <taxon>Pararobbsia</taxon>
    </lineage>
</organism>
<feature type="domain" description="HTH lysR-type" evidence="5">
    <location>
        <begin position="6"/>
        <end position="63"/>
    </location>
</feature>
<protein>
    <submittedName>
        <fullName evidence="6">Glycine cleavage system transcriptional activator</fullName>
    </submittedName>
</protein>
<dbReference type="PROSITE" id="PS50931">
    <property type="entry name" value="HTH_LYSR"/>
    <property type="match status" value="1"/>
</dbReference>
<dbReference type="PANTHER" id="PTHR30537">
    <property type="entry name" value="HTH-TYPE TRANSCRIPTIONAL REGULATOR"/>
    <property type="match status" value="1"/>
</dbReference>
<dbReference type="GO" id="GO:0003700">
    <property type="term" value="F:DNA-binding transcription factor activity"/>
    <property type="evidence" value="ECO:0007669"/>
    <property type="project" value="InterPro"/>
</dbReference>
<evidence type="ECO:0000313" key="7">
    <source>
        <dbReference type="Proteomes" id="UP000494115"/>
    </source>
</evidence>
<name>A0A6S7CWF0_9BURK</name>
<dbReference type="InterPro" id="IPR058163">
    <property type="entry name" value="LysR-type_TF_proteobact-type"/>
</dbReference>
<dbReference type="Proteomes" id="UP000494115">
    <property type="component" value="Unassembled WGS sequence"/>
</dbReference>
<dbReference type="PRINTS" id="PR00039">
    <property type="entry name" value="HTHLYSR"/>
</dbReference>
<reference evidence="6 7" key="1">
    <citation type="submission" date="2020-04" db="EMBL/GenBank/DDBJ databases">
        <authorList>
            <person name="De Canck E."/>
        </authorList>
    </citation>
    <scope>NUCLEOTIDE SEQUENCE [LARGE SCALE GENOMIC DNA]</scope>
    <source>
        <strain evidence="6 7">LMG 28138</strain>
    </source>
</reference>
<dbReference type="Pfam" id="PF03466">
    <property type="entry name" value="LysR_substrate"/>
    <property type="match status" value="1"/>
</dbReference>
<dbReference type="EMBL" id="CADIKM010000032">
    <property type="protein sequence ID" value="CAB3799217.1"/>
    <property type="molecule type" value="Genomic_DNA"/>
</dbReference>
<evidence type="ECO:0000256" key="3">
    <source>
        <dbReference type="ARBA" id="ARBA00023125"/>
    </source>
</evidence>
<dbReference type="RefSeq" id="WP_175107248.1">
    <property type="nucleotide sequence ID" value="NZ_CADIKM010000032.1"/>
</dbReference>
<dbReference type="Pfam" id="PF00126">
    <property type="entry name" value="HTH_1"/>
    <property type="match status" value="1"/>
</dbReference>
<evidence type="ECO:0000256" key="2">
    <source>
        <dbReference type="ARBA" id="ARBA00023015"/>
    </source>
</evidence>
<dbReference type="InterPro" id="IPR036390">
    <property type="entry name" value="WH_DNA-bd_sf"/>
</dbReference>
<dbReference type="AlphaFoldDB" id="A0A6S7CWF0"/>
<keyword evidence="7" id="KW-1185">Reference proteome</keyword>
<dbReference type="PANTHER" id="PTHR30537:SF74">
    <property type="entry name" value="HTH-TYPE TRANSCRIPTIONAL REGULATOR TRPI"/>
    <property type="match status" value="1"/>
</dbReference>
<dbReference type="SUPFAM" id="SSF53850">
    <property type="entry name" value="Periplasmic binding protein-like II"/>
    <property type="match status" value="1"/>
</dbReference>
<keyword evidence="2" id="KW-0805">Transcription regulation</keyword>
<dbReference type="Gene3D" id="1.10.10.10">
    <property type="entry name" value="Winged helix-like DNA-binding domain superfamily/Winged helix DNA-binding domain"/>
    <property type="match status" value="1"/>
</dbReference>
<evidence type="ECO:0000256" key="4">
    <source>
        <dbReference type="ARBA" id="ARBA00023163"/>
    </source>
</evidence>
<evidence type="ECO:0000259" key="5">
    <source>
        <dbReference type="PROSITE" id="PS50931"/>
    </source>
</evidence>
<dbReference type="GO" id="GO:0043565">
    <property type="term" value="F:sequence-specific DNA binding"/>
    <property type="evidence" value="ECO:0007669"/>
    <property type="project" value="TreeGrafter"/>
</dbReference>